<accession>A0A8S5RZW2</accession>
<protein>
    <submittedName>
        <fullName evidence="1">Uncharacterized protein</fullName>
    </submittedName>
</protein>
<evidence type="ECO:0000313" key="1">
    <source>
        <dbReference type="EMBL" id="DAF44039.1"/>
    </source>
</evidence>
<name>A0A8S5RZW2_9CAUD</name>
<organism evidence="1">
    <name type="scientific">Myoviridae sp. ctNQV2</name>
    <dbReference type="NCBI Taxonomy" id="2827683"/>
    <lineage>
        <taxon>Viruses</taxon>
        <taxon>Duplodnaviria</taxon>
        <taxon>Heunggongvirae</taxon>
        <taxon>Uroviricota</taxon>
        <taxon>Caudoviricetes</taxon>
    </lineage>
</organism>
<sequence>MTILKNINEQFDKLCNTNLAKQYNLIKEYMEVGDTNTFPLQPLNEMTVDRLLGKHYNNGFIIISASRGENDNQTNNQLSKQLLNDIKNSGFSFVPVFGGFIENKGTENEKQVYETSYIVLNFDRNGNEKDFNALKNLAVNLCKKYNQDSVLVKAPNGAPQYITQNGNVDMEFNGDVKINDLTQQYFSSFIKTQNIDKNQDNRKHTRFTFESCFINPKPMTYNEGHIRHLKGEKFLTENII</sequence>
<reference evidence="1" key="1">
    <citation type="journal article" date="2021" name="Proc. Natl. Acad. Sci. U.S.A.">
        <title>A Catalog of Tens of Thousands of Viruses from Human Metagenomes Reveals Hidden Associations with Chronic Diseases.</title>
        <authorList>
            <person name="Tisza M.J."/>
            <person name="Buck C.B."/>
        </authorList>
    </citation>
    <scope>NUCLEOTIDE SEQUENCE</scope>
    <source>
        <strain evidence="1">CtNQV2</strain>
    </source>
</reference>
<proteinExistence type="predicted"/>
<dbReference type="InterPro" id="IPR057548">
    <property type="entry name" value="S-AdoMet_lyase-like"/>
</dbReference>
<dbReference type="EMBL" id="BK032510">
    <property type="protein sequence ID" value="DAF44039.1"/>
    <property type="molecule type" value="Genomic_DNA"/>
</dbReference>
<dbReference type="Pfam" id="PF23780">
    <property type="entry name" value="S-AdoMet_lyase"/>
    <property type="match status" value="1"/>
</dbReference>